<evidence type="ECO:0000256" key="3">
    <source>
        <dbReference type="ARBA" id="ARBA00022553"/>
    </source>
</evidence>
<comment type="catalytic activity">
    <reaction evidence="1">
        <text>ATP + protein L-histidine = ADP + protein N-phospho-L-histidine.</text>
        <dbReference type="EC" id="2.7.13.3"/>
    </reaction>
</comment>
<dbReference type="Gene3D" id="1.10.287.130">
    <property type="match status" value="1"/>
</dbReference>
<reference evidence="9 10" key="1">
    <citation type="submission" date="2020-02" db="EMBL/GenBank/DDBJ databases">
        <title>Genome assembly of a novel Clostridium senegalense strain.</title>
        <authorList>
            <person name="Gupta T.B."/>
            <person name="Jauregui R."/>
            <person name="Maclean P."/>
            <person name="Nawarathana A."/>
            <person name="Brightwell G."/>
        </authorList>
    </citation>
    <scope>NUCLEOTIDE SEQUENCE [LARGE SCALE GENOMIC DNA]</scope>
    <source>
        <strain evidence="9 10">AGRFS4</strain>
    </source>
</reference>
<organism evidence="9 10">
    <name type="scientific">Clostridium senegalense</name>
    <dbReference type="NCBI Taxonomy" id="1465809"/>
    <lineage>
        <taxon>Bacteria</taxon>
        <taxon>Bacillati</taxon>
        <taxon>Bacillota</taxon>
        <taxon>Clostridia</taxon>
        <taxon>Eubacteriales</taxon>
        <taxon>Clostridiaceae</taxon>
        <taxon>Clostridium</taxon>
    </lineage>
</organism>
<dbReference type="InterPro" id="IPR005467">
    <property type="entry name" value="His_kinase_dom"/>
</dbReference>
<dbReference type="CDD" id="cd00075">
    <property type="entry name" value="HATPase"/>
    <property type="match status" value="1"/>
</dbReference>
<accession>A0A6M0H506</accession>
<keyword evidence="5 9" id="KW-0418">Kinase</keyword>
<dbReference type="PROSITE" id="PS50109">
    <property type="entry name" value="HIS_KIN"/>
    <property type="match status" value="1"/>
</dbReference>
<dbReference type="InterPro" id="IPR003661">
    <property type="entry name" value="HisK_dim/P_dom"/>
</dbReference>
<dbReference type="SMART" id="SM00387">
    <property type="entry name" value="HATPase_c"/>
    <property type="match status" value="1"/>
</dbReference>
<dbReference type="Pfam" id="PF00512">
    <property type="entry name" value="HisKA"/>
    <property type="match status" value="1"/>
</dbReference>
<keyword evidence="7" id="KW-0472">Membrane</keyword>
<keyword evidence="3" id="KW-0597">Phosphoprotein</keyword>
<dbReference type="EC" id="2.7.13.3" evidence="2"/>
<dbReference type="Pfam" id="PF02518">
    <property type="entry name" value="HATPase_c"/>
    <property type="match status" value="1"/>
</dbReference>
<dbReference type="RefSeq" id="WP_199870345.1">
    <property type="nucleotide sequence ID" value="NZ_JAAGPU010000023.1"/>
</dbReference>
<dbReference type="InterPro" id="IPR036097">
    <property type="entry name" value="HisK_dim/P_sf"/>
</dbReference>
<sequence>MDKYFFIIGIFLVISIFPVIFIILLYRRKMRRLMNSLTTMLDSAIDGDFIENTFDESVLSAIEAKMSHFLSSCAVSSKNMSMEKENIKHLISDISHQIKTPVANILLYSQILMEHDLPEESTVCAKALATQAEKLDFLILALMKISRLESGIITVNPQKGTMKALIDAVIAQILPKAEEKDIIIETELANGTVYYDPKWTVESIYNVLDNAVKYSPRKSNIKICTVSYDLFFRIDIIDKGIGIATDEKEKIFTRFYRSAKVREYEGVGLGLFLTREIISSGGGYIKVSGTKGGGSTFSIFLPTEKR</sequence>
<protein>
    <recommendedName>
        <fullName evidence="2">histidine kinase</fullName>
        <ecNumber evidence="2">2.7.13.3</ecNumber>
    </recommendedName>
</protein>
<evidence type="ECO:0000259" key="8">
    <source>
        <dbReference type="PROSITE" id="PS50109"/>
    </source>
</evidence>
<evidence type="ECO:0000256" key="4">
    <source>
        <dbReference type="ARBA" id="ARBA00022679"/>
    </source>
</evidence>
<name>A0A6M0H506_9CLOT</name>
<evidence type="ECO:0000313" key="10">
    <source>
        <dbReference type="Proteomes" id="UP000481872"/>
    </source>
</evidence>
<dbReference type="AlphaFoldDB" id="A0A6M0H506"/>
<dbReference type="Gene3D" id="3.30.565.10">
    <property type="entry name" value="Histidine kinase-like ATPase, C-terminal domain"/>
    <property type="match status" value="1"/>
</dbReference>
<keyword evidence="7" id="KW-0812">Transmembrane</keyword>
<keyword evidence="4" id="KW-0808">Transferase</keyword>
<keyword evidence="6" id="KW-0902">Two-component regulatory system</keyword>
<dbReference type="Proteomes" id="UP000481872">
    <property type="component" value="Unassembled WGS sequence"/>
</dbReference>
<evidence type="ECO:0000256" key="2">
    <source>
        <dbReference type="ARBA" id="ARBA00012438"/>
    </source>
</evidence>
<evidence type="ECO:0000313" key="9">
    <source>
        <dbReference type="EMBL" id="NEU05587.1"/>
    </source>
</evidence>
<dbReference type="PRINTS" id="PR00344">
    <property type="entry name" value="BCTRLSENSOR"/>
</dbReference>
<dbReference type="EMBL" id="JAAGPU010000023">
    <property type="protein sequence ID" value="NEU05587.1"/>
    <property type="molecule type" value="Genomic_DNA"/>
</dbReference>
<keyword evidence="10" id="KW-1185">Reference proteome</keyword>
<dbReference type="InterPro" id="IPR050736">
    <property type="entry name" value="Sensor_HK_Regulatory"/>
</dbReference>
<proteinExistence type="predicted"/>
<gene>
    <name evidence="9" type="ORF">G3M99_12125</name>
</gene>
<dbReference type="InterPro" id="IPR004358">
    <property type="entry name" value="Sig_transdc_His_kin-like_C"/>
</dbReference>
<dbReference type="SUPFAM" id="SSF55874">
    <property type="entry name" value="ATPase domain of HSP90 chaperone/DNA topoisomerase II/histidine kinase"/>
    <property type="match status" value="1"/>
</dbReference>
<dbReference type="InterPro" id="IPR036890">
    <property type="entry name" value="HATPase_C_sf"/>
</dbReference>
<dbReference type="SUPFAM" id="SSF47384">
    <property type="entry name" value="Homodimeric domain of signal transducing histidine kinase"/>
    <property type="match status" value="1"/>
</dbReference>
<evidence type="ECO:0000256" key="6">
    <source>
        <dbReference type="ARBA" id="ARBA00023012"/>
    </source>
</evidence>
<dbReference type="SMART" id="SM00388">
    <property type="entry name" value="HisKA"/>
    <property type="match status" value="1"/>
</dbReference>
<feature type="transmembrane region" description="Helical" evidence="7">
    <location>
        <begin position="6"/>
        <end position="26"/>
    </location>
</feature>
<keyword evidence="7" id="KW-1133">Transmembrane helix</keyword>
<dbReference type="CDD" id="cd00082">
    <property type="entry name" value="HisKA"/>
    <property type="match status" value="1"/>
</dbReference>
<dbReference type="InterPro" id="IPR003594">
    <property type="entry name" value="HATPase_dom"/>
</dbReference>
<dbReference type="PANTHER" id="PTHR43711:SF1">
    <property type="entry name" value="HISTIDINE KINASE 1"/>
    <property type="match status" value="1"/>
</dbReference>
<dbReference type="PANTHER" id="PTHR43711">
    <property type="entry name" value="TWO-COMPONENT HISTIDINE KINASE"/>
    <property type="match status" value="1"/>
</dbReference>
<evidence type="ECO:0000256" key="7">
    <source>
        <dbReference type="SAM" id="Phobius"/>
    </source>
</evidence>
<evidence type="ECO:0000256" key="5">
    <source>
        <dbReference type="ARBA" id="ARBA00022777"/>
    </source>
</evidence>
<dbReference type="GO" id="GO:0000155">
    <property type="term" value="F:phosphorelay sensor kinase activity"/>
    <property type="evidence" value="ECO:0007669"/>
    <property type="project" value="InterPro"/>
</dbReference>
<comment type="caution">
    <text evidence="9">The sequence shown here is derived from an EMBL/GenBank/DDBJ whole genome shotgun (WGS) entry which is preliminary data.</text>
</comment>
<feature type="domain" description="Histidine kinase" evidence="8">
    <location>
        <begin position="93"/>
        <end position="305"/>
    </location>
</feature>
<evidence type="ECO:0000256" key="1">
    <source>
        <dbReference type="ARBA" id="ARBA00000085"/>
    </source>
</evidence>